<keyword evidence="8" id="KW-0560">Oxidoreductase</keyword>
<evidence type="ECO:0000256" key="11">
    <source>
        <dbReference type="ARBA" id="ARBA00023128"/>
    </source>
</evidence>
<feature type="region of interest" description="Disordered" evidence="13">
    <location>
        <begin position="30"/>
        <end position="71"/>
    </location>
</feature>
<evidence type="ECO:0000256" key="2">
    <source>
        <dbReference type="ARBA" id="ARBA00008183"/>
    </source>
</evidence>
<evidence type="ECO:0000256" key="1">
    <source>
        <dbReference type="ARBA" id="ARBA00004173"/>
    </source>
</evidence>
<dbReference type="PANTHER" id="PTHR16821">
    <property type="entry name" value="FRATAXIN"/>
    <property type="match status" value="1"/>
</dbReference>
<dbReference type="GO" id="GO:0008198">
    <property type="term" value="F:ferrous iron binding"/>
    <property type="evidence" value="ECO:0007669"/>
    <property type="project" value="TreeGrafter"/>
</dbReference>
<feature type="compositionally biased region" description="Low complexity" evidence="13">
    <location>
        <begin position="30"/>
        <end position="49"/>
    </location>
</feature>
<dbReference type="NCBIfam" id="TIGR03421">
    <property type="entry name" value="FeS_CyaY"/>
    <property type="match status" value="1"/>
</dbReference>
<dbReference type="GO" id="GO:0051537">
    <property type="term" value="F:2 iron, 2 sulfur cluster binding"/>
    <property type="evidence" value="ECO:0007669"/>
    <property type="project" value="TreeGrafter"/>
</dbReference>
<comment type="caution">
    <text evidence="14">The sequence shown here is derived from an EMBL/GenBank/DDBJ whole genome shotgun (WGS) entry which is preliminary data.</text>
</comment>
<dbReference type="NCBIfam" id="TIGR03422">
    <property type="entry name" value="mito_frataxin"/>
    <property type="match status" value="1"/>
</dbReference>
<gene>
    <name evidence="14" type="primary">FRR4</name>
    <name evidence="14" type="ORF">MPDQ_002572</name>
</gene>
<dbReference type="InterPro" id="IPR002908">
    <property type="entry name" value="Frataxin/CyaY"/>
</dbReference>
<dbReference type="PROSITE" id="PS01344">
    <property type="entry name" value="FRATAXIN_1"/>
    <property type="match status" value="1"/>
</dbReference>
<dbReference type="GO" id="GO:0034986">
    <property type="term" value="F:iron chaperone activity"/>
    <property type="evidence" value="ECO:0007669"/>
    <property type="project" value="TreeGrafter"/>
</dbReference>
<dbReference type="PANTHER" id="PTHR16821:SF2">
    <property type="entry name" value="FRATAXIN, MITOCHONDRIAL"/>
    <property type="match status" value="1"/>
</dbReference>
<dbReference type="SMART" id="SM01219">
    <property type="entry name" value="Frataxin_Cyay"/>
    <property type="match status" value="1"/>
</dbReference>
<dbReference type="PROSITE" id="PS50810">
    <property type="entry name" value="FRATAXIN_2"/>
    <property type="match status" value="1"/>
</dbReference>
<evidence type="ECO:0000256" key="10">
    <source>
        <dbReference type="ARBA" id="ARBA00023065"/>
    </source>
</evidence>
<evidence type="ECO:0000256" key="8">
    <source>
        <dbReference type="ARBA" id="ARBA00023002"/>
    </source>
</evidence>
<evidence type="ECO:0000256" key="13">
    <source>
        <dbReference type="SAM" id="MobiDB-lite"/>
    </source>
</evidence>
<proteinExistence type="inferred from homology"/>
<keyword evidence="10" id="KW-0406">Ion transport</keyword>
<keyword evidence="6" id="KW-0410">Iron transport</keyword>
<dbReference type="GO" id="GO:0006879">
    <property type="term" value="P:intracellular iron ion homeostasis"/>
    <property type="evidence" value="ECO:0007669"/>
    <property type="project" value="UniProtKB-KW"/>
</dbReference>
<dbReference type="SUPFAM" id="SSF55387">
    <property type="entry name" value="Frataxin/Nqo15-like"/>
    <property type="match status" value="1"/>
</dbReference>
<evidence type="ECO:0000256" key="7">
    <source>
        <dbReference type="ARBA" id="ARBA00022946"/>
    </source>
</evidence>
<evidence type="ECO:0000256" key="9">
    <source>
        <dbReference type="ARBA" id="ARBA00023004"/>
    </source>
</evidence>
<keyword evidence="9" id="KW-0408">Iron</keyword>
<evidence type="ECO:0000256" key="4">
    <source>
        <dbReference type="ARBA" id="ARBA00022434"/>
    </source>
</evidence>
<organism evidence="14 15">
    <name type="scientific">Monascus purpureus</name>
    <name type="common">Red mold</name>
    <name type="synonym">Monascus anka</name>
    <dbReference type="NCBI Taxonomy" id="5098"/>
    <lineage>
        <taxon>Eukaryota</taxon>
        <taxon>Fungi</taxon>
        <taxon>Dikarya</taxon>
        <taxon>Ascomycota</taxon>
        <taxon>Pezizomycotina</taxon>
        <taxon>Eurotiomycetes</taxon>
        <taxon>Eurotiomycetidae</taxon>
        <taxon>Eurotiales</taxon>
        <taxon>Aspergillaceae</taxon>
        <taxon>Monascus</taxon>
    </lineage>
</organism>
<evidence type="ECO:0000256" key="5">
    <source>
        <dbReference type="ARBA" id="ARBA00022448"/>
    </source>
</evidence>
<protein>
    <recommendedName>
        <fullName evidence="3">ferroxidase</fullName>
        <ecNumber evidence="3">1.16.3.1</ecNumber>
    </recommendedName>
</protein>
<accession>A0A507QKB3</accession>
<evidence type="ECO:0000256" key="3">
    <source>
        <dbReference type="ARBA" id="ARBA00013107"/>
    </source>
</evidence>
<dbReference type="Proteomes" id="UP000319663">
    <property type="component" value="Unassembled WGS sequence"/>
</dbReference>
<name>A0A507QKB3_MONPU</name>
<dbReference type="InterPro" id="IPR036524">
    <property type="entry name" value="Frataxin/CyaY_sf"/>
</dbReference>
<dbReference type="InterPro" id="IPR017789">
    <property type="entry name" value="Frataxin"/>
</dbReference>
<dbReference type="GO" id="GO:0008199">
    <property type="term" value="F:ferric iron binding"/>
    <property type="evidence" value="ECO:0007669"/>
    <property type="project" value="InterPro"/>
</dbReference>
<keyword evidence="7" id="KW-0809">Transit peptide</keyword>
<evidence type="ECO:0000313" key="14">
    <source>
        <dbReference type="EMBL" id="TQB68946.1"/>
    </source>
</evidence>
<dbReference type="Gene3D" id="3.30.920.10">
    <property type="entry name" value="Frataxin/CyaY"/>
    <property type="match status" value="1"/>
</dbReference>
<feature type="compositionally biased region" description="Polar residues" evidence="13">
    <location>
        <begin position="59"/>
        <end position="71"/>
    </location>
</feature>
<keyword evidence="5" id="KW-0813">Transport</keyword>
<keyword evidence="11" id="KW-0496">Mitochondrion</keyword>
<dbReference type="EC" id="1.16.3.1" evidence="3"/>
<dbReference type="EMBL" id="VIFY01000180">
    <property type="protein sequence ID" value="TQB68946.1"/>
    <property type="molecule type" value="Genomic_DNA"/>
</dbReference>
<dbReference type="GO" id="GO:0006826">
    <property type="term" value="P:iron ion transport"/>
    <property type="evidence" value="ECO:0007669"/>
    <property type="project" value="UniProtKB-KW"/>
</dbReference>
<dbReference type="GO" id="GO:0005739">
    <property type="term" value="C:mitochondrion"/>
    <property type="evidence" value="ECO:0007669"/>
    <property type="project" value="UniProtKB-SubCell"/>
</dbReference>
<evidence type="ECO:0000313" key="15">
    <source>
        <dbReference type="Proteomes" id="UP000319663"/>
    </source>
</evidence>
<keyword evidence="4" id="KW-0409">Iron storage</keyword>
<dbReference type="GO" id="GO:0016226">
    <property type="term" value="P:iron-sulfur cluster assembly"/>
    <property type="evidence" value="ECO:0007669"/>
    <property type="project" value="InterPro"/>
</dbReference>
<sequence>MLSRTPQAILRPSATLRICRSPIRAASSQLRSLQSQCAPQQQQQRKAPPSLQPSHRKFSSTPTPADSKAHSNNVAGAAVHVRDPSPLSDSEYHEYAEHFFEELLTELERIQEEGSDIESEYSAGVLNIIVPGVGTYVLNKQPPNKQIWLSSPVSGPKRYDWIVERNADGGDTRLWVYLRDGSVLTDLLNEELSINLPRDVYESL</sequence>
<dbReference type="STRING" id="5098.A0A507QKB3"/>
<evidence type="ECO:0000256" key="12">
    <source>
        <dbReference type="ARBA" id="ARBA00047990"/>
    </source>
</evidence>
<dbReference type="AlphaFoldDB" id="A0A507QKB3"/>
<dbReference type="Pfam" id="PF01491">
    <property type="entry name" value="Frataxin_Cyay"/>
    <property type="match status" value="1"/>
</dbReference>
<dbReference type="OrthoDB" id="1897642at2759"/>
<dbReference type="FunFam" id="3.30.920.10:FF:000004">
    <property type="entry name" value="Mitochondrial chaperone Frataxin"/>
    <property type="match status" value="1"/>
</dbReference>
<evidence type="ECO:0000256" key="6">
    <source>
        <dbReference type="ARBA" id="ARBA00022496"/>
    </source>
</evidence>
<comment type="catalytic activity">
    <reaction evidence="12">
        <text>4 Fe(2+) + O2 + 4 H(+) = 4 Fe(3+) + 2 H2O</text>
        <dbReference type="Rhea" id="RHEA:11148"/>
        <dbReference type="ChEBI" id="CHEBI:15377"/>
        <dbReference type="ChEBI" id="CHEBI:15378"/>
        <dbReference type="ChEBI" id="CHEBI:15379"/>
        <dbReference type="ChEBI" id="CHEBI:29033"/>
        <dbReference type="ChEBI" id="CHEBI:29034"/>
        <dbReference type="EC" id="1.16.3.1"/>
    </reaction>
</comment>
<keyword evidence="15" id="KW-1185">Reference proteome</keyword>
<comment type="similarity">
    <text evidence="2">Belongs to the frataxin family.</text>
</comment>
<reference evidence="14 15" key="1">
    <citation type="submission" date="2019-06" db="EMBL/GenBank/DDBJ databases">
        <title>Wine fermentation using esterase from Monascus purpureus.</title>
        <authorList>
            <person name="Geng C."/>
            <person name="Zhang Y."/>
        </authorList>
    </citation>
    <scope>NUCLEOTIDE SEQUENCE [LARGE SCALE GENOMIC DNA]</scope>
    <source>
        <strain evidence="14">HQ1</strain>
    </source>
</reference>
<comment type="subcellular location">
    <subcellularLocation>
        <location evidence="1">Mitochondrion</location>
    </subcellularLocation>
</comment>
<dbReference type="GO" id="GO:0004322">
    <property type="term" value="F:ferroxidase activity"/>
    <property type="evidence" value="ECO:0007669"/>
    <property type="project" value="UniProtKB-EC"/>
</dbReference>
<dbReference type="InterPro" id="IPR020895">
    <property type="entry name" value="Frataxin_CS"/>
</dbReference>